<feature type="compositionally biased region" description="Basic and acidic residues" evidence="1">
    <location>
        <begin position="782"/>
        <end position="793"/>
    </location>
</feature>
<reference evidence="2 3" key="1">
    <citation type="journal article" date="2016" name="Genome Biol. Evol.">
        <title>Divergent and convergent evolution of fungal pathogenicity.</title>
        <authorList>
            <person name="Shang Y."/>
            <person name="Xiao G."/>
            <person name="Zheng P."/>
            <person name="Cen K."/>
            <person name="Zhan S."/>
            <person name="Wang C."/>
        </authorList>
    </citation>
    <scope>NUCLEOTIDE SEQUENCE [LARGE SCALE GENOMIC DNA]</scope>
    <source>
        <strain evidence="2 3">ARSEF 7405</strain>
    </source>
</reference>
<dbReference type="Proteomes" id="UP000242877">
    <property type="component" value="Unassembled WGS sequence"/>
</dbReference>
<name>A0A168AJB1_9EURO</name>
<feature type="compositionally biased region" description="Pro residues" evidence="1">
    <location>
        <begin position="958"/>
        <end position="970"/>
    </location>
</feature>
<feature type="compositionally biased region" description="Polar residues" evidence="1">
    <location>
        <begin position="1029"/>
        <end position="1047"/>
    </location>
</feature>
<feature type="region of interest" description="Disordered" evidence="1">
    <location>
        <begin position="782"/>
        <end position="1154"/>
    </location>
</feature>
<feature type="compositionally biased region" description="Polar residues" evidence="1">
    <location>
        <begin position="666"/>
        <end position="678"/>
    </location>
</feature>
<feature type="compositionally biased region" description="Low complexity" evidence="1">
    <location>
        <begin position="998"/>
        <end position="1018"/>
    </location>
</feature>
<feature type="region of interest" description="Disordered" evidence="1">
    <location>
        <begin position="209"/>
        <end position="393"/>
    </location>
</feature>
<feature type="region of interest" description="Disordered" evidence="1">
    <location>
        <begin position="721"/>
        <end position="764"/>
    </location>
</feature>
<accession>A0A168AJB1</accession>
<feature type="region of interest" description="Disordered" evidence="1">
    <location>
        <begin position="160"/>
        <end position="181"/>
    </location>
</feature>
<feature type="compositionally biased region" description="Low complexity" evidence="1">
    <location>
        <begin position="942"/>
        <end position="957"/>
    </location>
</feature>
<feature type="compositionally biased region" description="Polar residues" evidence="1">
    <location>
        <begin position="974"/>
        <end position="992"/>
    </location>
</feature>
<feature type="compositionally biased region" description="Polar residues" evidence="1">
    <location>
        <begin position="298"/>
        <end position="321"/>
    </location>
</feature>
<feature type="region of interest" description="Disordered" evidence="1">
    <location>
        <begin position="430"/>
        <end position="477"/>
    </location>
</feature>
<keyword evidence="3" id="KW-1185">Reference proteome</keyword>
<feature type="compositionally biased region" description="Basic and acidic residues" evidence="1">
    <location>
        <begin position="883"/>
        <end position="894"/>
    </location>
</feature>
<feature type="region of interest" description="Disordered" evidence="1">
    <location>
        <begin position="492"/>
        <end position="685"/>
    </location>
</feature>
<feature type="compositionally biased region" description="Basic and acidic residues" evidence="1">
    <location>
        <begin position="162"/>
        <end position="176"/>
    </location>
</feature>
<feature type="compositionally biased region" description="Polar residues" evidence="1">
    <location>
        <begin position="854"/>
        <end position="868"/>
    </location>
</feature>
<feature type="compositionally biased region" description="Basic and acidic residues" evidence="1">
    <location>
        <begin position="322"/>
        <end position="336"/>
    </location>
</feature>
<feature type="compositionally biased region" description="Polar residues" evidence="1">
    <location>
        <begin position="239"/>
        <end position="264"/>
    </location>
</feature>
<dbReference type="VEuPathDB" id="FungiDB:AAP_02087"/>
<dbReference type="OrthoDB" id="5335210at2759"/>
<feature type="compositionally biased region" description="Polar residues" evidence="1">
    <location>
        <begin position="909"/>
        <end position="928"/>
    </location>
</feature>
<organism evidence="2 3">
    <name type="scientific">Ascosphaera apis ARSEF 7405</name>
    <dbReference type="NCBI Taxonomy" id="392613"/>
    <lineage>
        <taxon>Eukaryota</taxon>
        <taxon>Fungi</taxon>
        <taxon>Dikarya</taxon>
        <taxon>Ascomycota</taxon>
        <taxon>Pezizomycotina</taxon>
        <taxon>Eurotiomycetes</taxon>
        <taxon>Eurotiomycetidae</taxon>
        <taxon>Onygenales</taxon>
        <taxon>Ascosphaeraceae</taxon>
        <taxon>Ascosphaera</taxon>
    </lineage>
</organism>
<feature type="compositionally biased region" description="Low complexity" evidence="1">
    <location>
        <begin position="1068"/>
        <end position="1079"/>
    </location>
</feature>
<evidence type="ECO:0000256" key="1">
    <source>
        <dbReference type="SAM" id="MobiDB-lite"/>
    </source>
</evidence>
<feature type="compositionally biased region" description="Basic and acidic residues" evidence="1">
    <location>
        <begin position="721"/>
        <end position="731"/>
    </location>
</feature>
<protein>
    <submittedName>
        <fullName evidence="2">Uncharacterized protein</fullName>
    </submittedName>
</protein>
<feature type="compositionally biased region" description="Polar residues" evidence="1">
    <location>
        <begin position="550"/>
        <end position="576"/>
    </location>
</feature>
<sequence>MNRLMSRRKAAKDEQNPVVPSLTKAFKKNKKPELPVITDTPKLDIANVLPPTDDFRTSLLLPSLSARFSMLREQDDPTSKLGKANDDSVLFPKRASRLNLFNSNYPGLSDIAEVSTLRGNSYYSHSGANGEDELNTSIMDRPRPAEGNMLFAGRQKIYKVPAKKDGQSHDSYDGESRGLSGKIVYDDDVTDSLFQRWRRENSEREALAKLNSRQSELSPEDGNITAGADKVPSADHSNRASASATSIESQSHGSEQGTAASSVVNLPIHGSAPAAKPSPALDTKLPPPPPPKNDAPVQNEQNSVSKPTVIDQSQGLTQSPVEETRDAKDYESEKIGELNFSRTSQSTKLKRAPSSADSRNYALARNASVSCDGSNRRQRSISPTVKFAPDGTPLVAALNPEDHGKATALGIFNRPARRDFDEDEYQRLQRKLYEGRSSPAGIRRRSPTEPIPSSEQLASPSGSGASSPLQSAETQAVSSVALRQRLFQDSGAVKSDVKPTPPALPPFQPKQHPAVLLGAREDTKAKEQPKPQMVHPAYRGHNEAPENGNLPVSSTNESELGTISEAGDTSNTTATKESGDVLLSPRGPGLRNLVRANLRPESQASFMSTAPPMTPDRNESTETFDWPTPPPLRVRPNNGSGSPRREAGSRHAIDSPKSTKYGVFPPSSTKSGSSTYTPPSEFEISNDISARAKQILEQANALRGQQIQRKNEGEFTLDKHAAAITPERDTTEAQPVSSPTWREELVRSANRHHREGSAETQIEREDLALDLAERRRLLQEKLKRAAQEQERSKSPKSSVRFPAASGGFSSILKGRSRPAGLSRESSPHRQRKFLPGNASSTSLAIDEVRESRSRTPQPTNSLSRNVSVASGGEAPEVRSSPSTRRDRSDSDMSLRSRSQARSRQEESDTFFSPRTGNFPPMSQSTRPSMDSVKQGCLDHSSPHTPSGRPRGSSRSLVSPPPPPHFPPPELPSGISSPASIDTSFLRPSSSIPPFSAHTTPPITDSTGSTTSSSPPDGTNSLNAHKRPINKSQISDPVFISTTNQSPTIGLPSPVPDLPPMSTRRRRTTNSSRNTGTPGSYESPSMPHLPQGTEQFRSEENIRLSRATSRKMSSESQRSLPRSRTGAHGTPPRSLSPVTRPPYVPLDEQLEGNMF</sequence>
<comment type="caution">
    <text evidence="2">The sequence shown here is derived from an EMBL/GenBank/DDBJ whole genome shotgun (WGS) entry which is preliminary data.</text>
</comment>
<feature type="compositionally biased region" description="Polar residues" evidence="1">
    <location>
        <begin position="1105"/>
        <end position="1121"/>
    </location>
</feature>
<feature type="compositionally biased region" description="Basic and acidic residues" evidence="1">
    <location>
        <begin position="643"/>
        <end position="654"/>
    </location>
</feature>
<dbReference type="AlphaFoldDB" id="A0A168AJB1"/>
<feature type="compositionally biased region" description="Basic and acidic residues" evidence="1">
    <location>
        <begin position="755"/>
        <end position="764"/>
    </location>
</feature>
<evidence type="ECO:0000313" key="3">
    <source>
        <dbReference type="Proteomes" id="UP000242877"/>
    </source>
</evidence>
<feature type="compositionally biased region" description="Basic and acidic residues" evidence="1">
    <location>
        <begin position="519"/>
        <end position="529"/>
    </location>
</feature>
<gene>
    <name evidence="2" type="ORF">AAP_02087</name>
</gene>
<evidence type="ECO:0000313" key="2">
    <source>
        <dbReference type="EMBL" id="KZZ93994.1"/>
    </source>
</evidence>
<feature type="compositionally biased region" description="Pro residues" evidence="1">
    <location>
        <begin position="499"/>
        <end position="508"/>
    </location>
</feature>
<dbReference type="EMBL" id="AZGZ01000007">
    <property type="protein sequence ID" value="KZZ93994.1"/>
    <property type="molecule type" value="Genomic_DNA"/>
</dbReference>
<proteinExistence type="predicted"/>
<feature type="compositionally biased region" description="Low complexity" evidence="1">
    <location>
        <begin position="456"/>
        <end position="471"/>
    </location>
</feature>